<dbReference type="InterPro" id="IPR036597">
    <property type="entry name" value="Fido-like_dom_sf"/>
</dbReference>
<dbReference type="Gene3D" id="1.10.3290.10">
    <property type="entry name" value="Fido-like domain"/>
    <property type="match status" value="1"/>
</dbReference>
<proteinExistence type="predicted"/>
<comment type="caution">
    <text evidence="1">The sequence shown here is derived from an EMBL/GenBank/DDBJ whole genome shotgun (WGS) entry which is preliminary data.</text>
</comment>
<organism evidence="1 2">
    <name type="scientific">Brachionus plicatilis</name>
    <name type="common">Marine rotifer</name>
    <name type="synonym">Brachionus muelleri</name>
    <dbReference type="NCBI Taxonomy" id="10195"/>
    <lineage>
        <taxon>Eukaryota</taxon>
        <taxon>Metazoa</taxon>
        <taxon>Spiralia</taxon>
        <taxon>Gnathifera</taxon>
        <taxon>Rotifera</taxon>
        <taxon>Eurotatoria</taxon>
        <taxon>Monogononta</taxon>
        <taxon>Pseudotrocha</taxon>
        <taxon>Ploima</taxon>
        <taxon>Brachionidae</taxon>
        <taxon>Brachionus</taxon>
    </lineage>
</organism>
<evidence type="ECO:0000313" key="1">
    <source>
        <dbReference type="EMBL" id="RNA15959.1"/>
    </source>
</evidence>
<gene>
    <name evidence="1" type="ORF">BpHYR1_040437</name>
</gene>
<dbReference type="EMBL" id="REGN01004837">
    <property type="protein sequence ID" value="RNA15959.1"/>
    <property type="molecule type" value="Genomic_DNA"/>
</dbReference>
<dbReference type="SUPFAM" id="SSF140931">
    <property type="entry name" value="Fic-like"/>
    <property type="match status" value="1"/>
</dbReference>
<protein>
    <submittedName>
        <fullName evidence="1">Uncharacterized protein</fullName>
    </submittedName>
</protein>
<dbReference type="Proteomes" id="UP000276133">
    <property type="component" value="Unassembled WGS sequence"/>
</dbReference>
<accession>A0A3M7QXL4</accession>
<sequence>MLLKKVNYHKNKQKIMLNLNFEIPETNLWWRPSYWPYSNQQIFTKIENFKNLLNDAKEDDEFKLDYEKTLPFYYQVNYIIECLKSEQNINENVSYENVVEILHKSIAENKTESKIKNIYNAVIKYCPDPFAFKLDISSFNVDLAKDLNKIIGKHIWNDAGDYRTKKASAYNMNYEYCEPEKISERLNKLFDETNRLLSNINLKNLESRIKIASIYSSIFKWKWSSGKNFTKSYFSRKLLHSNLWSKICENK</sequence>
<keyword evidence="2" id="KW-1185">Reference proteome</keyword>
<dbReference type="AlphaFoldDB" id="A0A3M7QXL4"/>
<evidence type="ECO:0000313" key="2">
    <source>
        <dbReference type="Proteomes" id="UP000276133"/>
    </source>
</evidence>
<reference evidence="1 2" key="1">
    <citation type="journal article" date="2018" name="Sci. Rep.">
        <title>Genomic signatures of local adaptation to the degree of environmental predictability in rotifers.</title>
        <authorList>
            <person name="Franch-Gras L."/>
            <person name="Hahn C."/>
            <person name="Garcia-Roger E.M."/>
            <person name="Carmona M.J."/>
            <person name="Serra M."/>
            <person name="Gomez A."/>
        </authorList>
    </citation>
    <scope>NUCLEOTIDE SEQUENCE [LARGE SCALE GENOMIC DNA]</scope>
    <source>
        <strain evidence="1">HYR1</strain>
    </source>
</reference>
<dbReference type="OrthoDB" id="6763393at2759"/>
<dbReference type="STRING" id="10195.A0A3M7QXL4"/>
<name>A0A3M7QXL4_BRAPC</name>